<keyword evidence="2" id="KW-1185">Reference proteome</keyword>
<organism evidence="1 2">
    <name type="scientific">Clostridium luticellarii</name>
    <dbReference type="NCBI Taxonomy" id="1691940"/>
    <lineage>
        <taxon>Bacteria</taxon>
        <taxon>Bacillati</taxon>
        <taxon>Bacillota</taxon>
        <taxon>Clostridia</taxon>
        <taxon>Eubacteriales</taxon>
        <taxon>Clostridiaceae</taxon>
        <taxon>Clostridium</taxon>
    </lineage>
</organism>
<reference evidence="1 2" key="1">
    <citation type="submission" date="2018-03" db="EMBL/GenBank/DDBJ databases">
        <title>Genome sequence of Clostridium luticellarii DSM 29923.</title>
        <authorList>
            <person name="Poehlein A."/>
            <person name="Daniel R."/>
        </authorList>
    </citation>
    <scope>NUCLEOTIDE SEQUENCE [LARGE SCALE GENOMIC DNA]</scope>
    <source>
        <strain evidence="1 2">DSM 29923</strain>
    </source>
</reference>
<accession>A0A2T0BNW1</accession>
<sequence>MPWKEWRESGKEMDRCTSKKLGTVESIYFGCNGQLSAKDIINRAGRWRLDDNGELYDEDIGTTYKDIDMLTPLEMKQFLKNI</sequence>
<comment type="caution">
    <text evidence="1">The sequence shown here is derived from an EMBL/GenBank/DDBJ whole genome shotgun (WGS) entry which is preliminary data.</text>
</comment>
<dbReference type="Proteomes" id="UP000237798">
    <property type="component" value="Unassembled WGS sequence"/>
</dbReference>
<proteinExistence type="predicted"/>
<name>A0A2T0BNW1_9CLOT</name>
<protein>
    <submittedName>
        <fullName evidence="1">Uncharacterized protein</fullName>
    </submittedName>
</protein>
<evidence type="ECO:0000313" key="2">
    <source>
        <dbReference type="Proteomes" id="UP000237798"/>
    </source>
</evidence>
<dbReference type="AlphaFoldDB" id="A0A2T0BNW1"/>
<evidence type="ECO:0000313" key="1">
    <source>
        <dbReference type="EMBL" id="PRR85557.1"/>
    </source>
</evidence>
<dbReference type="EMBL" id="PVXP01000015">
    <property type="protein sequence ID" value="PRR85557.1"/>
    <property type="molecule type" value="Genomic_DNA"/>
</dbReference>
<gene>
    <name evidence="1" type="ORF">CLLU_14780</name>
</gene>